<dbReference type="FunFam" id="2.60.40.2030:FF:000021">
    <property type="entry name" value="Adhesion G protein-coupled receptor V1"/>
    <property type="match status" value="1"/>
</dbReference>
<dbReference type="GO" id="GO:0042462">
    <property type="term" value="P:eye photoreceptor cell development"/>
    <property type="evidence" value="ECO:0007669"/>
    <property type="project" value="Ensembl"/>
</dbReference>
<dbReference type="Ensembl" id="ENSPKIT00000013576.1">
    <property type="protein sequence ID" value="ENSPKIP00000032705.1"/>
    <property type="gene ID" value="ENSPKIG00000012593.1"/>
</dbReference>
<reference evidence="25" key="1">
    <citation type="submission" date="2025-08" db="UniProtKB">
        <authorList>
            <consortium name="Ensembl"/>
        </authorList>
    </citation>
    <scope>IDENTIFICATION</scope>
</reference>
<feature type="compositionally biased region" description="Polar residues" evidence="21">
    <location>
        <begin position="6056"/>
        <end position="6076"/>
    </location>
</feature>
<dbReference type="FunFam" id="2.60.40.2030:FF:000028">
    <property type="entry name" value="Adhesion G-protein coupled receptor V1"/>
    <property type="match status" value="1"/>
</dbReference>
<keyword evidence="5" id="KW-1003">Cell membrane</keyword>
<dbReference type="PROSITE" id="PS50221">
    <property type="entry name" value="GAIN_B"/>
    <property type="match status" value="1"/>
</dbReference>
<evidence type="ECO:0000256" key="17">
    <source>
        <dbReference type="ARBA" id="ARBA00023273"/>
    </source>
</evidence>
<dbReference type="FunFam" id="2.60.40.2030:FF:000007">
    <property type="entry name" value="Adhesion G-protein coupled receptor V1"/>
    <property type="match status" value="4"/>
</dbReference>
<comment type="similarity">
    <text evidence="4">Belongs to the G-protein coupled receptor 2 family. Adhesion G-protein coupled receptor (ADGR) subfamily.</text>
</comment>
<evidence type="ECO:0000313" key="25">
    <source>
        <dbReference type="Ensembl" id="ENSPKIP00000032705.1"/>
    </source>
</evidence>
<dbReference type="GO" id="GO:0007601">
    <property type="term" value="P:visual perception"/>
    <property type="evidence" value="ECO:0007669"/>
    <property type="project" value="Ensembl"/>
</dbReference>
<feature type="transmembrane region" description="Helical" evidence="22">
    <location>
        <begin position="5942"/>
        <end position="5961"/>
    </location>
</feature>
<dbReference type="Proteomes" id="UP000261540">
    <property type="component" value="Unplaced"/>
</dbReference>
<feature type="domain" description="GAIN-B" evidence="24">
    <location>
        <begin position="5621"/>
        <end position="5780"/>
    </location>
</feature>
<accession>A0A3B3SQU8</accession>
<dbReference type="Gene3D" id="1.20.1070.10">
    <property type="entry name" value="Rhodopsin 7-helix transmembrane proteins"/>
    <property type="match status" value="1"/>
</dbReference>
<keyword evidence="8" id="KW-0677">Repeat</keyword>
<dbReference type="SUPFAM" id="SSF141072">
    <property type="entry name" value="CalX-like"/>
    <property type="match status" value="39"/>
</dbReference>
<dbReference type="PROSITE" id="PS50912">
    <property type="entry name" value="EAR"/>
    <property type="match status" value="4"/>
</dbReference>
<evidence type="ECO:0000256" key="1">
    <source>
        <dbReference type="ARBA" id="ARBA00004289"/>
    </source>
</evidence>
<dbReference type="Gene3D" id="2.60.40.2030">
    <property type="match status" value="33"/>
</dbReference>
<dbReference type="InterPro" id="IPR005492">
    <property type="entry name" value="EPTP"/>
</dbReference>
<evidence type="ECO:0000256" key="21">
    <source>
        <dbReference type="SAM" id="MobiDB-lite"/>
    </source>
</evidence>
<dbReference type="FunFam" id="2.60.40.2030:FF:000023">
    <property type="entry name" value="Adhesion G protein-coupled receptor V1"/>
    <property type="match status" value="1"/>
</dbReference>
<dbReference type="InterPro" id="IPR013320">
    <property type="entry name" value="ConA-like_dom_sf"/>
</dbReference>
<evidence type="ECO:0000256" key="3">
    <source>
        <dbReference type="ARBA" id="ARBA00004651"/>
    </source>
</evidence>
<dbReference type="InterPro" id="IPR009039">
    <property type="entry name" value="EAR"/>
</dbReference>
<evidence type="ECO:0000256" key="18">
    <source>
        <dbReference type="ARBA" id="ARBA00070037"/>
    </source>
</evidence>
<evidence type="ECO:0000256" key="10">
    <source>
        <dbReference type="ARBA" id="ARBA00022837"/>
    </source>
</evidence>
<dbReference type="GO" id="GO:0001965">
    <property type="term" value="F:G-protein alpha-subunit binding"/>
    <property type="evidence" value="ECO:0007669"/>
    <property type="project" value="TreeGrafter"/>
</dbReference>
<dbReference type="InterPro" id="IPR057244">
    <property type="entry name" value="GAIN_B"/>
</dbReference>
<keyword evidence="6 22" id="KW-0812">Transmembrane</keyword>
<feature type="region of interest" description="Disordered" evidence="21">
    <location>
        <begin position="1651"/>
        <end position="1675"/>
    </location>
</feature>
<dbReference type="GO" id="GO:0001917">
    <property type="term" value="C:photoreceptor inner segment"/>
    <property type="evidence" value="ECO:0007669"/>
    <property type="project" value="UniProtKB-SubCell"/>
</dbReference>
<evidence type="ECO:0000256" key="6">
    <source>
        <dbReference type="ARBA" id="ARBA00022692"/>
    </source>
</evidence>
<organism evidence="25 26">
    <name type="scientific">Paramormyrops kingsleyae</name>
    <dbReference type="NCBI Taxonomy" id="1676925"/>
    <lineage>
        <taxon>Eukaryota</taxon>
        <taxon>Metazoa</taxon>
        <taxon>Chordata</taxon>
        <taxon>Craniata</taxon>
        <taxon>Vertebrata</taxon>
        <taxon>Euteleostomi</taxon>
        <taxon>Actinopterygii</taxon>
        <taxon>Neopterygii</taxon>
        <taxon>Teleostei</taxon>
        <taxon>Osteoglossocephala</taxon>
        <taxon>Osteoglossomorpha</taxon>
        <taxon>Osteoglossiformes</taxon>
        <taxon>Mormyridae</taxon>
        <taxon>Paramormyrops</taxon>
    </lineage>
</organism>
<dbReference type="InterPro" id="IPR003644">
    <property type="entry name" value="Calx_beta"/>
</dbReference>
<keyword evidence="10" id="KW-0106">Calcium</keyword>
<dbReference type="InterPro" id="IPR026919">
    <property type="entry name" value="ADGRV1"/>
</dbReference>
<dbReference type="FunFam" id="2.60.40.2030:FF:000017">
    <property type="entry name" value="Adhesion G protein-coupled receptor V1"/>
    <property type="match status" value="5"/>
</dbReference>
<proteinExistence type="inferred from homology"/>
<keyword evidence="12" id="KW-0297">G-protein coupled receptor</keyword>
<dbReference type="GO" id="GO:0060171">
    <property type="term" value="C:stereocilium membrane"/>
    <property type="evidence" value="ECO:0007669"/>
    <property type="project" value="UniProtKB-SubCell"/>
</dbReference>
<evidence type="ECO:0000256" key="12">
    <source>
        <dbReference type="ARBA" id="ARBA00023040"/>
    </source>
</evidence>
<evidence type="ECO:0000256" key="9">
    <source>
        <dbReference type="ARBA" id="ARBA00022801"/>
    </source>
</evidence>
<evidence type="ECO:0000256" key="19">
    <source>
        <dbReference type="ARBA" id="ARBA00078072"/>
    </source>
</evidence>
<dbReference type="GO" id="GO:0005737">
    <property type="term" value="C:cytoplasm"/>
    <property type="evidence" value="ECO:0007669"/>
    <property type="project" value="TreeGrafter"/>
</dbReference>
<evidence type="ECO:0000256" key="20">
    <source>
        <dbReference type="ARBA" id="ARBA00083929"/>
    </source>
</evidence>
<dbReference type="Pfam" id="PF03160">
    <property type="entry name" value="Calx-beta"/>
    <property type="match status" value="32"/>
</dbReference>
<evidence type="ECO:0000256" key="23">
    <source>
        <dbReference type="SAM" id="SignalP"/>
    </source>
</evidence>
<dbReference type="GeneTree" id="ENSGT00940000154880"/>
<evidence type="ECO:0000256" key="7">
    <source>
        <dbReference type="ARBA" id="ARBA00022729"/>
    </source>
</evidence>
<evidence type="ECO:0000256" key="5">
    <source>
        <dbReference type="ARBA" id="ARBA00022475"/>
    </source>
</evidence>
<name>A0A3B3SQU8_9TELE</name>
<keyword evidence="11 22" id="KW-1133">Transmembrane helix</keyword>
<keyword evidence="14" id="KW-1015">Disulfide bond</keyword>
<dbReference type="PANTHER" id="PTHR46682:SF1">
    <property type="entry name" value="ADHESION G-PROTEIN COUPLED RECEPTOR V1"/>
    <property type="match status" value="1"/>
</dbReference>
<feature type="signal peptide" evidence="23">
    <location>
        <begin position="1"/>
        <end position="21"/>
    </location>
</feature>
<feature type="transmembrane region" description="Helical" evidence="22">
    <location>
        <begin position="5896"/>
        <end position="5922"/>
    </location>
</feature>
<feature type="transmembrane region" description="Helical" evidence="22">
    <location>
        <begin position="5850"/>
        <end position="5875"/>
    </location>
</feature>
<dbReference type="STRING" id="1676925.ENSPKIP00000032705"/>
<dbReference type="SUPFAM" id="SSF49899">
    <property type="entry name" value="Concanavalin A-like lectins/glucanases"/>
    <property type="match status" value="1"/>
</dbReference>
<evidence type="ECO:0000256" key="14">
    <source>
        <dbReference type="ARBA" id="ARBA00023157"/>
    </source>
</evidence>
<dbReference type="PANTHER" id="PTHR46682">
    <property type="entry name" value="ADHESION G-PROTEIN COUPLED RECEPTOR V1"/>
    <property type="match status" value="1"/>
</dbReference>
<dbReference type="FunFam" id="2.60.40.2030:FF:000009">
    <property type="entry name" value="adhesion G-protein coupled receptor V1"/>
    <property type="match status" value="1"/>
</dbReference>
<evidence type="ECO:0000259" key="24">
    <source>
        <dbReference type="PROSITE" id="PS50221"/>
    </source>
</evidence>
<dbReference type="SMART" id="SM00237">
    <property type="entry name" value="Calx_beta"/>
    <property type="match status" value="19"/>
</dbReference>
<dbReference type="GO" id="GO:0004930">
    <property type="term" value="F:G protein-coupled receptor activity"/>
    <property type="evidence" value="ECO:0007669"/>
    <property type="project" value="UniProtKB-KW"/>
</dbReference>
<keyword evidence="13 22" id="KW-0472">Membrane</keyword>
<comment type="subcellular location">
    <subcellularLocation>
        <location evidence="3">Cell membrane</location>
        <topology evidence="3">Multi-pass membrane protein</topology>
    </subcellularLocation>
    <subcellularLocation>
        <location evidence="1">Cell projection</location>
        <location evidence="1">Stereocilium membrane</location>
    </subcellularLocation>
    <subcellularLocation>
        <location evidence="2">Photoreceptor inner segment</location>
    </subcellularLocation>
</comment>
<evidence type="ECO:0000256" key="2">
    <source>
        <dbReference type="ARBA" id="ARBA00004437"/>
    </source>
</evidence>
<evidence type="ECO:0000256" key="13">
    <source>
        <dbReference type="ARBA" id="ARBA00023136"/>
    </source>
</evidence>
<feature type="compositionally biased region" description="Polar residues" evidence="21">
    <location>
        <begin position="1659"/>
        <end position="1675"/>
    </location>
</feature>
<dbReference type="Gene3D" id="2.60.220.50">
    <property type="match status" value="1"/>
</dbReference>
<dbReference type="FunFam" id="2.60.40.2030:FF:000020">
    <property type="entry name" value="Adhesion G protein-coupled receptor V1"/>
    <property type="match status" value="1"/>
</dbReference>
<evidence type="ECO:0000256" key="8">
    <source>
        <dbReference type="ARBA" id="ARBA00022737"/>
    </source>
</evidence>
<feature type="transmembrane region" description="Helical" evidence="22">
    <location>
        <begin position="5785"/>
        <end position="5806"/>
    </location>
</feature>
<dbReference type="GO" id="GO:0010855">
    <property type="term" value="F:adenylate cyclase inhibitor activity"/>
    <property type="evidence" value="ECO:0007669"/>
    <property type="project" value="TreeGrafter"/>
</dbReference>
<reference evidence="25" key="2">
    <citation type="submission" date="2025-09" db="UniProtKB">
        <authorList>
            <consortium name="Ensembl"/>
        </authorList>
    </citation>
    <scope>IDENTIFICATION</scope>
</reference>
<keyword evidence="7 23" id="KW-0732">Signal</keyword>
<protein>
    <recommendedName>
        <fullName evidence="18">Adhesion G-protein coupled receptor V1</fullName>
    </recommendedName>
    <alternativeName>
        <fullName evidence="20">G-protein coupled receptor 98</fullName>
    </alternativeName>
    <alternativeName>
        <fullName evidence="19">Very large G-protein coupled receptor 1</fullName>
    </alternativeName>
</protein>
<keyword evidence="17" id="KW-0966">Cell projection</keyword>
<dbReference type="InterPro" id="IPR046338">
    <property type="entry name" value="GAIN_dom_sf"/>
</dbReference>
<evidence type="ECO:0000256" key="15">
    <source>
        <dbReference type="ARBA" id="ARBA00023170"/>
    </source>
</evidence>
<feature type="region of interest" description="Disordered" evidence="21">
    <location>
        <begin position="6051"/>
        <end position="6077"/>
    </location>
</feature>
<dbReference type="InterPro" id="IPR038081">
    <property type="entry name" value="CalX-like_sf"/>
</dbReference>
<dbReference type="GO" id="GO:0071277">
    <property type="term" value="P:cellular response to calcium ion"/>
    <property type="evidence" value="ECO:0007669"/>
    <property type="project" value="TreeGrafter"/>
</dbReference>
<evidence type="ECO:0000256" key="11">
    <source>
        <dbReference type="ARBA" id="ARBA00022989"/>
    </source>
</evidence>
<keyword evidence="16" id="KW-0807">Transducer</keyword>
<dbReference type="Pfam" id="PF03736">
    <property type="entry name" value="EPTP"/>
    <property type="match status" value="1"/>
</dbReference>
<dbReference type="GO" id="GO:0016787">
    <property type="term" value="F:hydrolase activity"/>
    <property type="evidence" value="ECO:0007669"/>
    <property type="project" value="UniProtKB-KW"/>
</dbReference>
<dbReference type="Gene3D" id="2.60.120.200">
    <property type="match status" value="1"/>
</dbReference>
<dbReference type="FunFam" id="2.60.40.2030:FF:000013">
    <property type="entry name" value="Adhesion G-protein coupled receptor V1"/>
    <property type="match status" value="1"/>
</dbReference>
<evidence type="ECO:0000256" key="22">
    <source>
        <dbReference type="SAM" id="Phobius"/>
    </source>
</evidence>
<keyword evidence="15" id="KW-0675">Receptor</keyword>
<sequence length="6143" mass="671176">MPTVLTLVGLFLVTSLPSSRGNSELRFLGQTHFVVNENSSAVVRLVVERIGEPVNITALVLLEGDDTGDFEATTAAAFLLASETKKTIFIAVRDDDLPEPDETFIFNLRLQSSSNGVRLGTPGRATITILSNDNAFGIISFNSSSLVIVDELKGRNQYVPLTLIREKGTYGTVTVNFEISGGPNPPSEDITPDRGNITIPPGHAVVVYSIVIRDDQVPEDDEVFIVQLMSVEGGAQLNPNRSIVHIKINKNDSPIRFAVSIMLVPETVGLVNVTVTRGRDEEGRLIGSDATVISIDYTVISGNGTASAMLSSDFVDLQDNCTLVFPPYVYEVHLHFRIIDDKVPEIAESFQVVLLENTLQGDGVLLTPSVTQVTIEPNDKPYGVLSINSGLLSQVIIINEDLTSRFEGISIVRNGGTHSNVSVNWIITRNSTDRSPVSTDLRPAAGVLRFAAGQMFATLSLNITNDDLPEEAEAFIFRLLPSTVAGGAEVDEPMEMVFYIQDSDDVYGLFRFHPMKEQRIQSQPAGRFLSLSFLRDKGALGDVQLSFTALYIPAGPVDPTRARDGVLNGTRSNRLTFSGAQSEAELTLPIRNDAFLQNGAHFLIQLDSVDLVNISPPIPPISPRLAGALNITLTVTSDIANGEIGFISNQTVTVNEPEDDNITLITLPLHRDGTDGQAVVFWSLRPTGQNSQDVTPNDLGPFNGSVTFLSGQSDSSINITIKADSIPEINETILITLDRTNVENQILKPGFTSREIVIIENDDPGGIFEFSPQSRGPWFINEGEAVELRVIRSQGLLLKQLIRYEVIPSGNAEFYGATGILEFNPGEREVVVALVARPDGIPELDEMFCVILSSHSTPPSHLGSAREVNITVRSNDDPFGVIEFILPGMVEAIKESKGTSFPIVRNRGTFGEVSIFWILDPYLSDDISPVQGLVVFKEKEFSKNLTIFSVPDQIPEYTEVFTVILLNATNGARLGNSLNATLQILKNDDPIYFAEPVLLRVQEGEMANFTVSRAGPADFVATVMYVVTHGGTSSGDFIPKINETLVFGIDEWSKNISVATEDDDEPETDEEFYITLYNATGDAVVYGADTATVIIEANDDANGIFFLEQVVKQVEEGKSNNFYVLRSRGHFGNVTVSWELSDNNTVLEPGQEFIITSGSIIFTTGEVTKPIALQAISDKLPEFNEYFVLNLVNIKGGFPGPGGRLAETNLNVSVLIPFNDDPFGVFEIDDQSLDLEVAEDVLSEGDMSNVATIVILRQQGTFGDVRVGWEILSDVFPLGLPPMQDLILMASFPRAVELRPHSRRPHSATDALFFPGFQGAYGTISTDNQLQQTQSLSNFTFSAWLVPRPNTDGFIISKGTDNGTFYYGIKIHTNESHVTLMLYYNAVGSNSTQIARSTAAKYVEDNIWLQVIITVDDGIIEFYLNGNTMPGGIKSLKGEAITDASVHIGSDPEGKGLYTGLMQDVRLYSSKLDWVQIRELHSQPAKMDLHNVSGYLEYWQDEQRKGFVVEVRDDQEEEAEEVFYLQLVSVRGGARLPDPRPTAILRVLKSDNANGLFGFTGTCIPDVSEEGSTISCVVERTRGALDYVVVNYTVRQLGSDSSVPTGPDFANTSGSVLFLPGQRSEVLNLLALDDDIPELAEVFDIKLVSAESSDGKPGSTPNSGASIDPDNSATSVTIKASDHPYGLLQFSTLPLTEGLIRPASKEAHLTVMEEDGAARLLVVRAQGLLGRVLVAYRTLPFSAVSPEDYEGVLDFLPGERYKSITVNIVDNPVPELEKIFRVELYNPEEGVDQLIRTDGSGSGESDAEFLLPSFHQRASLGISSRITITIAASDDAHGVFQFSPDSLAVNGTEPEEGRSMIIMQVVRSFGDLSNVTVFWEAEPAAKEDLLHRTGEVVFVVGQTTANLILQVAEDIIPELDKSFVVTLSNVSHGRLGNLTNANLTILASDDPYGVFEFSEITRPVRVAEANTYVTLTIKRQRGLLGLAQVTYRTLKDSDPSPFSTPGIGRASERSDFIPLMDSVLFDANQNEANVTLQVLDDEEPERAESIFVELSSVKLVRGVQSRPIHHSPRLGLGNTTVAQVVVEASDDAFGVLQLSSSAVSVAEHYIGPIVNVTRVGGIFADVSVKFQAVPMTARVGDDYSVASSDVVLLEGETSKPVPIYIINDNEPELEETFRIELLNQTTGGAQLGQLTKAIITILPSDDPFGAFVFQDSSITVEEPAFNSTEISLPILRKSGTLGYVSVQWQATVNGKLAVGDIRPVSGEVRFLPRETLKTLKVEVLADDVPEIEEIILVELTSASNGGNIGRERAVNVIVPANDNPYGTVHFDQSVYRVQEPLEGVYLANITVRRSGGHFGRLEIMYRTSEFDVISTALDEGRNLLVYFDAPVRATLSSATVRPVNLTAQRNPLTACAAFCLWETTCQAFSMSNISGVTTCNWVITGVNQLTDSTQVLTYIKNVTALSSLFSSRATAGIDYLPVTSQVATMFDGAGMTNLTVPILTDSLPEMDESFMIHILRADLINLTAVSKNMPSLGQPNTARVTIAMNGDAFGTFLLYSLNPSATRNGLYLEVKEEPHTSVSLVIERRGGSLGQVTVEWKFVGGTALPKADFNGTGETLIFAQGDLKKTIEIFIMDDMEPEDNETVMIGLVNTEGGSRILPSSDTVTIVILANDHLAGVVGFHDASRSVTAREGEKLHLLVKRSSPGRGNVTMDWRIQGLRPQQTFVNTSGALFFSEGILSETIVLQLMDDQAPEEKKEYKVILSNIRTQGVAVTGQAELDSESHEALVTVIASDEPFGVLSIAPPSLSVFSEEVNTTIKIFINRDQGASGAINISYETVKGSRHDLVLTESALAEPGLDFFSATGSLVMQDGQTSLAIPITIIDDEIPELQECFLINITSAVLISVVATPNTVCTFIYSSVDVILIYSFVLIVFSFEVNETQRVLTLVAYRNGGSYGNVSLFFYAQNLEAQLGLDFNVTSSILHFADGERQKLIDVQIIDDSVPEGDEKFQLILGNPSFGLQLGHNTTATVLILANDDGHGVITFNNSQHFLLQEPTSSGLGQSSANLYVMRNPPQGTFGTVTVQFHITDANGSLSTSDLVPSEGIVVLEDGERFQALRISAVLDEEPEANETFTVMLFNPMGGARLGDFLQTTITVLQNKAPLGLFRIFPVQNRTSSISVGEGNKTLFMTISRSNGLETAVSVEWEFQSGTAFGMMGDVPVLGVFQNFHETPTSSWCTLASGNISLAMRLGATGNFFPSVATLYRWQGVFVPLQTLRIQDPKRCMGFAMDGSSYVVVTHGAHPEFKTANMSLYRLQLNLSLTLEQTLNVEGLEIKYFSVENEHYLIASNQVLVWAGSRFILHQTLEIQEVLSFALFSRGNALYLAVAVNNKSDNCLLYQWSSGQFQNPQLLSPSSSAKQVETFHIGADIYLLMVTDGPNSTCDVFVWRSSLFFFQHFQSIHFPGLLSAHSFTPPSGFSHLFLAGGNTSAIFSWRSKQSCFSLMLEAPPTQTFLFLPVPHLNSTRSLIASTHDARSTIYELTSISNQSDFIPSSGELHFEPGDSELTIAVNILDDYFPEDTEYFHVNLKNPKGGAEIGVNGQVTIFISSNDDAHGIVGFAQNSLFKEVDELERDNLISLNIERMRGTFGRLIVHWAANGSVEDIFPTSGVTTFLAGQAVATITFTVLADEDPELAEKVTITLLNIATIGIDDASRAAAINTERAQALIIILPNGSPFGVIGWHSDSYYIVTEEPLGKPHNVTLTIVREQGFVGDVAVHYRTRPALSQLPKNQATANEDYIPKDAIAVMKENVTDITITITILPDDAPELVERFLINISSVELLRGSLGGGQPSLKRPGMEVAEVTIQENDDPRGVVMFNVTKDVSDPVQAHEVPPPGNVVQLPVARLAGRRGIVVAYWEARPISASFEDFTPASGNVTFQDGQAMSVIEITIIDDSAVELLETFSVTLTHVMGGARLGNETMVTVGIGPNDSPLGLFGFEEHSVTVMEPQFNDDPGSVATLTVVRSPGGRGIVHLLWRLEDTARDDLKPLNGTLQFNETESKKMLVISALADAVLEGDERFMVHLLAPKNEGVIDTIKGVATIVIQGDRGALGTISIAESSRNIFIGEPQGNYNGTALVRLERGPGIFGEIHVYWNITPAVDSEFEETSGVVTMRDGQSAATIRLKVLDDDVPEERRIYQLILSAVSAGAEISPASRQANLTVTASDFPYGLFCFTQELLHTSEEERIVNITMLRSRGTFNSVLLSYQTVSNTAISGLDFVPAMGQVLFEPGVTLQTVSLEILDDDLPEGPEVFYVNITQVELLNNSNWDFAVREQGFQLDQPPAIRNISFIMIVIHKNDNAEGIVEFDPDYINITVEEDVGVIFIPLLRRRGTYGQIMAEYITHSFTALANIDFILPNGSVTFNQGQNQTYINVSIIDDLDREYSEMFEIQLSGATGGAILGRHLVAQITIAKSDSPNGVVRFLNHSRLTIQNPNSTLSLTLMLERTGGLVGETTINWKILGPNSQDILPANNTDIGEPVNGSFHFRDGDGGIRIIELWILPHGEVEIAETFVVILSLLSGDTDIDAKKGRLMLTIEKFGDPNGIVHFTPGALTERTYNEPSDAEGPLNITLPIMRSEGVMGNITVFWEILSDSDTAEDFYLLRGSVIIMEGERLAKVIVSLMPDSVPELEEVYVIQLSSVAGGAELDIKRSKTQIKVRANDEPHGIFALYPEFQSLEVNPTNYTRFISLNITRHAGTFGNVTVDYRVTGSMPNQGAVMDAILGSLFVKDGAKFARTTVSLSNQVFFAVGFKFTIELTDVNLIGSVFSSAPRILRESQRVVLTVHEEVANSEVGFESVVLQISDFNTGSCEALVSRSGLYGDVDVEWRSGYPPGQAPPGVQLGLIRPSSGTLRLVNGERRKILSFTAALNASDLATYAVHLTAAHANVPGGARLRSHFTLAEVEPLGVFRFSSESRQLVVEEDVKTITLYVQRLFGFRGNHTKLTYKTWDGSAKAGEDFVPVQDGELVFFPHQTSAVIRLSILDDELSEPSETFYVNLTGAQVLSPPSAQAQPRIIPGLSSAAITILDNDMASGLLSIGPALLYVREDSINDTEQQRISLRVRRSAGFTGTIMVSVRAYGGKSLEAGLGGTPFVPESNVTWALEGEDFQLESTVISLQEGQEVAEVILVILDDLEPEGQEVFFVYLTDPEGGAQIIRDADDQGFAAFAKIIIQGSDFQNGIVGFSADSQRGLFLDEDSENRTTILVLQRQENRAFEDVAILWRATFNTSVPSLIKDGVDLTKELLHTSGTAFCRQGEVLCTFTLEIRHDQEPEYQSWFLVEIYQVGLGAAINQNARFANISILESDDPLGLVYFALGSRLPVVHKKATRLSLQVSRDSGTLSTVSVQYRLQELQRAEAVGPSLIWPAVAGMDFEMAEGRLSFEQGQRSTFLDIVLTPDSASSNPLPKRLQVLLSEATGGARVHPEFGVANVTVVSDSETQAVWALLDQLQQPLDVTIIDRVLQGLVNKVSMEVTLEQLTAVLDGLSKVLKEAEQTSLADSSRGLTYNLLCALANPSRLDTRGLSQLAEVAERFAFSLLTGVECGSQGQRGRTVWDSCPYIAIAAYHWYPTQINGHTFPGKNRDYFQLPVSLLKVPALSLGRITPSACQKVQFTEYSTEHWFLTNSRTMALNDKVFSVSLLEHRSRPLLDNEVVYRIHATNQRIRPQRSLCLLWNQAAESWLSDDQFCRVVDDSGNFVECACSHFSIYTAFAETSSLSTYNEAFYTSGFICISGFVLAILSHVLCSRFSMFAAKLLTHMMVACLGTQVRMNFWQVLVMNDEHTERRYLLYFLLSWGTPALVIMVLVIVLLGGYAWNIHSVYGLVHEDVCFIPNVYAALCTAALVPLICLVGVLVVFIHAYQVTHQWKAYDDVFRGRTNSAEVPMVLTLFALVSLVWLWGGLHMAYRHQWMLILYVIFNCMLGLYVFAVYFIMHNQLCWPVKASYTVEMNGHGSPDSTFQGSSTPAVGEEISKSTQNLISAMEEVSTDWERASLRPSSQPGSVSKQGPQNGTAYTTEGGFIGTNLVTDEESQEFDDLIFALKTGSGLTISDTESIHGSQDGGSVANSQIVELRRIPIADTHL</sequence>
<evidence type="ECO:0000313" key="26">
    <source>
        <dbReference type="Proteomes" id="UP000261540"/>
    </source>
</evidence>
<keyword evidence="9" id="KW-0378">Hydrolase</keyword>
<evidence type="ECO:0000256" key="16">
    <source>
        <dbReference type="ARBA" id="ARBA00023224"/>
    </source>
</evidence>
<feature type="chain" id="PRO_5017220190" description="Adhesion G-protein coupled receptor V1" evidence="23">
    <location>
        <begin position="22"/>
        <end position="6143"/>
    </location>
</feature>
<evidence type="ECO:0000256" key="4">
    <source>
        <dbReference type="ARBA" id="ARBA00007343"/>
    </source>
</evidence>
<dbReference type="GO" id="GO:0007605">
    <property type="term" value="P:sensory perception of sound"/>
    <property type="evidence" value="ECO:0007669"/>
    <property type="project" value="TreeGrafter"/>
</dbReference>
<keyword evidence="26" id="KW-1185">Reference proteome</keyword>
<dbReference type="Pfam" id="PF13385">
    <property type="entry name" value="Laminin_G_3"/>
    <property type="match status" value="1"/>
</dbReference>
<feature type="transmembrane region" description="Helical" evidence="22">
    <location>
        <begin position="5973"/>
        <end position="5994"/>
    </location>
</feature>